<dbReference type="EMBL" id="KN822016">
    <property type="protein sequence ID" value="KIM66603.1"/>
    <property type="molecule type" value="Genomic_DNA"/>
</dbReference>
<organism evidence="2 3">
    <name type="scientific">Scleroderma citrinum Foug A</name>
    <dbReference type="NCBI Taxonomy" id="1036808"/>
    <lineage>
        <taxon>Eukaryota</taxon>
        <taxon>Fungi</taxon>
        <taxon>Dikarya</taxon>
        <taxon>Basidiomycota</taxon>
        <taxon>Agaricomycotina</taxon>
        <taxon>Agaricomycetes</taxon>
        <taxon>Agaricomycetidae</taxon>
        <taxon>Boletales</taxon>
        <taxon>Sclerodermatineae</taxon>
        <taxon>Sclerodermataceae</taxon>
        <taxon>Scleroderma</taxon>
    </lineage>
</organism>
<evidence type="ECO:0000313" key="2">
    <source>
        <dbReference type="EMBL" id="KIM66603.1"/>
    </source>
</evidence>
<dbReference type="InParanoid" id="A0A0C2ZYW8"/>
<protein>
    <submittedName>
        <fullName evidence="2">Uncharacterized protein</fullName>
    </submittedName>
</protein>
<feature type="compositionally biased region" description="Basic and acidic residues" evidence="1">
    <location>
        <begin position="97"/>
        <end position="107"/>
    </location>
</feature>
<gene>
    <name evidence="2" type="ORF">SCLCIDRAFT_21751</name>
</gene>
<feature type="compositionally biased region" description="Acidic residues" evidence="1">
    <location>
        <begin position="130"/>
        <end position="145"/>
    </location>
</feature>
<feature type="compositionally biased region" description="Acidic residues" evidence="1">
    <location>
        <begin position="30"/>
        <end position="47"/>
    </location>
</feature>
<dbReference type="AlphaFoldDB" id="A0A0C2ZYW8"/>
<proteinExistence type="predicted"/>
<dbReference type="HOGENOM" id="CLU_1475964_0_0_1"/>
<keyword evidence="3" id="KW-1185">Reference proteome</keyword>
<reference evidence="2 3" key="1">
    <citation type="submission" date="2014-04" db="EMBL/GenBank/DDBJ databases">
        <authorList>
            <consortium name="DOE Joint Genome Institute"/>
            <person name="Kuo A."/>
            <person name="Kohler A."/>
            <person name="Nagy L.G."/>
            <person name="Floudas D."/>
            <person name="Copeland A."/>
            <person name="Barry K.W."/>
            <person name="Cichocki N."/>
            <person name="Veneault-Fourrey C."/>
            <person name="LaButti K."/>
            <person name="Lindquist E.A."/>
            <person name="Lipzen A."/>
            <person name="Lundell T."/>
            <person name="Morin E."/>
            <person name="Murat C."/>
            <person name="Sun H."/>
            <person name="Tunlid A."/>
            <person name="Henrissat B."/>
            <person name="Grigoriev I.V."/>
            <person name="Hibbett D.S."/>
            <person name="Martin F."/>
            <person name="Nordberg H.P."/>
            <person name="Cantor M.N."/>
            <person name="Hua S.X."/>
        </authorList>
    </citation>
    <scope>NUCLEOTIDE SEQUENCE [LARGE SCALE GENOMIC DNA]</scope>
    <source>
        <strain evidence="2 3">Foug A</strain>
    </source>
</reference>
<sequence>MGTSTSSDDEEQNQNSCTFLPECLKFNIEEGYESEGSSDESDVDEETGLSILESEEFQQKMLEMLEREDAEWLLGWLKHKKEKRMKACKPRPKTYKKGPDVMSKETESSPMASSTTSEPDPDTHTGIPEIEADDELDADREDWEEELDSGFVGGGICDWKALHDQIKEDLKKCKSELSLSQIN</sequence>
<accession>A0A0C2ZYW8</accession>
<feature type="region of interest" description="Disordered" evidence="1">
    <location>
        <begin position="28"/>
        <end position="51"/>
    </location>
</feature>
<evidence type="ECO:0000313" key="3">
    <source>
        <dbReference type="Proteomes" id="UP000053989"/>
    </source>
</evidence>
<name>A0A0C2ZYW8_9AGAM</name>
<feature type="compositionally biased region" description="Basic residues" evidence="1">
    <location>
        <begin position="85"/>
        <end position="96"/>
    </location>
</feature>
<reference evidence="3" key="2">
    <citation type="submission" date="2015-01" db="EMBL/GenBank/DDBJ databases">
        <title>Evolutionary Origins and Diversification of the Mycorrhizal Mutualists.</title>
        <authorList>
            <consortium name="DOE Joint Genome Institute"/>
            <consortium name="Mycorrhizal Genomics Consortium"/>
            <person name="Kohler A."/>
            <person name="Kuo A."/>
            <person name="Nagy L.G."/>
            <person name="Floudas D."/>
            <person name="Copeland A."/>
            <person name="Barry K.W."/>
            <person name="Cichocki N."/>
            <person name="Veneault-Fourrey C."/>
            <person name="LaButti K."/>
            <person name="Lindquist E.A."/>
            <person name="Lipzen A."/>
            <person name="Lundell T."/>
            <person name="Morin E."/>
            <person name="Murat C."/>
            <person name="Riley R."/>
            <person name="Ohm R."/>
            <person name="Sun H."/>
            <person name="Tunlid A."/>
            <person name="Henrissat B."/>
            <person name="Grigoriev I.V."/>
            <person name="Hibbett D.S."/>
            <person name="Martin F."/>
        </authorList>
    </citation>
    <scope>NUCLEOTIDE SEQUENCE [LARGE SCALE GENOMIC DNA]</scope>
    <source>
        <strain evidence="3">Foug A</strain>
    </source>
</reference>
<dbReference type="Proteomes" id="UP000053989">
    <property type="component" value="Unassembled WGS sequence"/>
</dbReference>
<feature type="region of interest" description="Disordered" evidence="1">
    <location>
        <begin position="85"/>
        <end position="145"/>
    </location>
</feature>
<feature type="compositionally biased region" description="Polar residues" evidence="1">
    <location>
        <begin position="108"/>
        <end position="118"/>
    </location>
</feature>
<evidence type="ECO:0000256" key="1">
    <source>
        <dbReference type="SAM" id="MobiDB-lite"/>
    </source>
</evidence>
<dbReference type="OrthoDB" id="2684301at2759"/>